<keyword evidence="4" id="KW-1185">Reference proteome</keyword>
<dbReference type="OrthoDB" id="436519at2759"/>
<dbReference type="Pfam" id="PF00226">
    <property type="entry name" value="DnaJ"/>
    <property type="match status" value="1"/>
</dbReference>
<dbReference type="PROSITE" id="PS50076">
    <property type="entry name" value="DNAJ_2"/>
    <property type="match status" value="1"/>
</dbReference>
<feature type="domain" description="J" evidence="2">
    <location>
        <begin position="77"/>
        <end position="144"/>
    </location>
</feature>
<proteinExistence type="predicted"/>
<dbReference type="CDD" id="cd06257">
    <property type="entry name" value="DnaJ"/>
    <property type="match status" value="1"/>
</dbReference>
<protein>
    <submittedName>
        <fullName evidence="3">Membrane associated DnaJ chaperone-like protein</fullName>
    </submittedName>
</protein>
<reference evidence="3" key="1">
    <citation type="journal article" date="2020" name="Stud. Mycol.">
        <title>101 Dothideomycetes genomes: a test case for predicting lifestyles and emergence of pathogens.</title>
        <authorList>
            <person name="Haridas S."/>
            <person name="Albert R."/>
            <person name="Binder M."/>
            <person name="Bloem J."/>
            <person name="Labutti K."/>
            <person name="Salamov A."/>
            <person name="Andreopoulos B."/>
            <person name="Baker S."/>
            <person name="Barry K."/>
            <person name="Bills G."/>
            <person name="Bluhm B."/>
            <person name="Cannon C."/>
            <person name="Castanera R."/>
            <person name="Culley D."/>
            <person name="Daum C."/>
            <person name="Ezra D."/>
            <person name="Gonzalez J."/>
            <person name="Henrissat B."/>
            <person name="Kuo A."/>
            <person name="Liang C."/>
            <person name="Lipzen A."/>
            <person name="Lutzoni F."/>
            <person name="Magnuson J."/>
            <person name="Mondo S."/>
            <person name="Nolan M."/>
            <person name="Ohm R."/>
            <person name="Pangilinan J."/>
            <person name="Park H.-J."/>
            <person name="Ramirez L."/>
            <person name="Alfaro M."/>
            <person name="Sun H."/>
            <person name="Tritt A."/>
            <person name="Yoshinaga Y."/>
            <person name="Zwiers L.-H."/>
            <person name="Turgeon B."/>
            <person name="Goodwin S."/>
            <person name="Spatafora J."/>
            <person name="Crous P."/>
            <person name="Grigoriev I."/>
        </authorList>
    </citation>
    <scope>NUCLEOTIDE SEQUENCE</scope>
    <source>
        <strain evidence="3">CBS 262.69</strain>
    </source>
</reference>
<evidence type="ECO:0000256" key="1">
    <source>
        <dbReference type="SAM" id="Phobius"/>
    </source>
</evidence>
<evidence type="ECO:0000259" key="2">
    <source>
        <dbReference type="PROSITE" id="PS50076"/>
    </source>
</evidence>
<dbReference type="InterPro" id="IPR001623">
    <property type="entry name" value="DnaJ_domain"/>
</dbReference>
<evidence type="ECO:0000313" key="4">
    <source>
        <dbReference type="Proteomes" id="UP000799640"/>
    </source>
</evidence>
<dbReference type="SMART" id="SM00271">
    <property type="entry name" value="DnaJ"/>
    <property type="match status" value="1"/>
</dbReference>
<dbReference type="PRINTS" id="PR00625">
    <property type="entry name" value="JDOMAIN"/>
</dbReference>
<dbReference type="InterPro" id="IPR050817">
    <property type="entry name" value="DjlA_DnaK_co-chaperone"/>
</dbReference>
<gene>
    <name evidence="3" type="ORF">EJ06DRAFT_545732</name>
</gene>
<feature type="transmembrane region" description="Helical" evidence="1">
    <location>
        <begin position="6"/>
        <end position="29"/>
    </location>
</feature>
<dbReference type="Proteomes" id="UP000799640">
    <property type="component" value="Unassembled WGS sequence"/>
</dbReference>
<dbReference type="EMBL" id="ML996687">
    <property type="protein sequence ID" value="KAF2405163.1"/>
    <property type="molecule type" value="Genomic_DNA"/>
</dbReference>
<accession>A0A6G1IA30</accession>
<keyword evidence="1" id="KW-0472">Membrane</keyword>
<feature type="transmembrane region" description="Helical" evidence="1">
    <location>
        <begin position="167"/>
        <end position="186"/>
    </location>
</feature>
<feature type="transmembrane region" description="Helical" evidence="1">
    <location>
        <begin position="50"/>
        <end position="66"/>
    </location>
</feature>
<dbReference type="PANTHER" id="PTHR24074">
    <property type="entry name" value="CO-CHAPERONE PROTEIN DJLA"/>
    <property type="match status" value="1"/>
</dbReference>
<dbReference type="SUPFAM" id="SSF46565">
    <property type="entry name" value="Chaperone J-domain"/>
    <property type="match status" value="1"/>
</dbReference>
<name>A0A6G1IA30_9PEZI</name>
<dbReference type="AlphaFoldDB" id="A0A6G1IA30"/>
<dbReference type="InterPro" id="IPR036869">
    <property type="entry name" value="J_dom_sf"/>
</dbReference>
<dbReference type="Gene3D" id="1.10.287.110">
    <property type="entry name" value="DnaJ domain"/>
    <property type="match status" value="1"/>
</dbReference>
<sequence length="354" mass="40750">MSSQLFSWGAWYVLPNLVTGWLQTFYYRITLRAGEHQPRPGEPRWAKHRKNIFILVIAAYLLYTIYEADWELQRASTFYRDLSVPVDADERTIRTQFRKISVRLHPDKVMPEFRQQAEAGFIHLKQAHDVLTDPAKRFAYDRFGQIILQWRSCKTVFDFVVTGAQTIAPYYLGSALMLVVMSVLGYMEDGRYWRYLALAAMLVFEAHTITRPDFPPLVARLINPLCTTLRLRPPYLPFQAIILARKIALSFFIAVAQLTPLFRSPTNQGNVEVVQRQTIDQLALLIGAVDGNVKKLLELELTPFADDPSAEDRLQQQLTAWLVQNEIRNNPEVSGAIKRAMERRRTTTEGDDST</sequence>
<evidence type="ECO:0000313" key="3">
    <source>
        <dbReference type="EMBL" id="KAF2405163.1"/>
    </source>
</evidence>
<organism evidence="3 4">
    <name type="scientific">Trichodelitschia bisporula</name>
    <dbReference type="NCBI Taxonomy" id="703511"/>
    <lineage>
        <taxon>Eukaryota</taxon>
        <taxon>Fungi</taxon>
        <taxon>Dikarya</taxon>
        <taxon>Ascomycota</taxon>
        <taxon>Pezizomycotina</taxon>
        <taxon>Dothideomycetes</taxon>
        <taxon>Dothideomycetes incertae sedis</taxon>
        <taxon>Phaeotrichales</taxon>
        <taxon>Phaeotrichaceae</taxon>
        <taxon>Trichodelitschia</taxon>
    </lineage>
</organism>
<keyword evidence="1" id="KW-1133">Transmembrane helix</keyword>
<keyword evidence="1" id="KW-0812">Transmembrane</keyword>